<feature type="region of interest" description="Disordered" evidence="1">
    <location>
        <begin position="38"/>
        <end position="80"/>
    </location>
</feature>
<keyword evidence="3" id="KW-1185">Reference proteome</keyword>
<feature type="compositionally biased region" description="Basic and acidic residues" evidence="1">
    <location>
        <begin position="38"/>
        <end position="54"/>
    </location>
</feature>
<proteinExistence type="predicted"/>
<gene>
    <name evidence="2" type="ORF">M5D96_006591</name>
</gene>
<accession>A0A9P9YPS5</accession>
<dbReference type="EMBL" id="JAMKOV010000004">
    <property type="protein sequence ID" value="KAI8040648.1"/>
    <property type="molecule type" value="Genomic_DNA"/>
</dbReference>
<comment type="caution">
    <text evidence="2">The sequence shown here is derived from an EMBL/GenBank/DDBJ whole genome shotgun (WGS) entry which is preliminary data.</text>
</comment>
<organism evidence="2 3">
    <name type="scientific">Drosophila gunungcola</name>
    <name type="common">fruit fly</name>
    <dbReference type="NCBI Taxonomy" id="103775"/>
    <lineage>
        <taxon>Eukaryota</taxon>
        <taxon>Metazoa</taxon>
        <taxon>Ecdysozoa</taxon>
        <taxon>Arthropoda</taxon>
        <taxon>Hexapoda</taxon>
        <taxon>Insecta</taxon>
        <taxon>Pterygota</taxon>
        <taxon>Neoptera</taxon>
        <taxon>Endopterygota</taxon>
        <taxon>Diptera</taxon>
        <taxon>Brachycera</taxon>
        <taxon>Muscomorpha</taxon>
        <taxon>Ephydroidea</taxon>
        <taxon>Drosophilidae</taxon>
        <taxon>Drosophila</taxon>
        <taxon>Sophophora</taxon>
    </lineage>
</organism>
<feature type="non-terminal residue" evidence="2">
    <location>
        <position position="80"/>
    </location>
</feature>
<name>A0A9P9YPS5_9MUSC</name>
<dbReference type="Proteomes" id="UP001059596">
    <property type="component" value="Unassembled WGS sequence"/>
</dbReference>
<dbReference type="AlphaFoldDB" id="A0A9P9YPS5"/>
<evidence type="ECO:0000313" key="2">
    <source>
        <dbReference type="EMBL" id="KAI8040648.1"/>
    </source>
</evidence>
<protein>
    <submittedName>
        <fullName evidence="2">Uncharacterized protein</fullName>
    </submittedName>
</protein>
<reference evidence="2" key="1">
    <citation type="journal article" date="2023" name="Genome Biol. Evol.">
        <title>Long-read-based Genome Assembly of Drosophila gunungcola Reveals Fewer Chemosensory Genes in Flower-breeding Species.</title>
        <authorList>
            <person name="Negi A."/>
            <person name="Liao B.Y."/>
            <person name="Yeh S.D."/>
        </authorList>
    </citation>
    <scope>NUCLEOTIDE SEQUENCE</scope>
    <source>
        <strain evidence="2">Sukarami</strain>
    </source>
</reference>
<evidence type="ECO:0000256" key="1">
    <source>
        <dbReference type="SAM" id="MobiDB-lite"/>
    </source>
</evidence>
<sequence>MNGRKKVNLIITKYARVCVCVRAFIYQCTVSCAITREKNRESEREANNRDEARRVRTTAVRTKRSEKPGLQAHYHRDRHD</sequence>
<evidence type="ECO:0000313" key="3">
    <source>
        <dbReference type="Proteomes" id="UP001059596"/>
    </source>
</evidence>